<keyword evidence="1" id="KW-1133">Transmembrane helix</keyword>
<evidence type="ECO:0008006" key="4">
    <source>
        <dbReference type="Google" id="ProtNLM"/>
    </source>
</evidence>
<gene>
    <name evidence="2" type="ORF">IAC50_05660</name>
</gene>
<reference evidence="2" key="2">
    <citation type="journal article" date="2021" name="PeerJ">
        <title>Extensive microbial diversity within the chicken gut microbiome revealed by metagenomics and culture.</title>
        <authorList>
            <person name="Gilroy R."/>
            <person name="Ravi A."/>
            <person name="Getino M."/>
            <person name="Pursley I."/>
            <person name="Horton D.L."/>
            <person name="Alikhan N.F."/>
            <person name="Baker D."/>
            <person name="Gharbi K."/>
            <person name="Hall N."/>
            <person name="Watson M."/>
            <person name="Adriaenssens E.M."/>
            <person name="Foster-Nyarko E."/>
            <person name="Jarju S."/>
            <person name="Secka A."/>
            <person name="Antonio M."/>
            <person name="Oren A."/>
            <person name="Chaudhuri R.R."/>
            <person name="La Ragione R."/>
            <person name="Hildebrand F."/>
            <person name="Pallen M.J."/>
        </authorList>
    </citation>
    <scope>NUCLEOTIDE SEQUENCE</scope>
    <source>
        <strain evidence="2">ChiHcec3-6078</strain>
    </source>
</reference>
<feature type="transmembrane region" description="Helical" evidence="1">
    <location>
        <begin position="62"/>
        <end position="80"/>
    </location>
</feature>
<reference evidence="2" key="1">
    <citation type="submission" date="2020-10" db="EMBL/GenBank/DDBJ databases">
        <authorList>
            <person name="Gilroy R."/>
        </authorList>
    </citation>
    <scope>NUCLEOTIDE SEQUENCE</scope>
    <source>
        <strain evidence="2">ChiHcec3-6078</strain>
    </source>
</reference>
<accession>A0A9D1I0F3</accession>
<keyword evidence="1" id="KW-0812">Transmembrane</keyword>
<dbReference type="EMBL" id="DVMP01000101">
    <property type="protein sequence ID" value="HIU25963.1"/>
    <property type="molecule type" value="Genomic_DNA"/>
</dbReference>
<feature type="transmembrane region" description="Helical" evidence="1">
    <location>
        <begin position="29"/>
        <end position="50"/>
    </location>
</feature>
<organism evidence="2 3">
    <name type="scientific">Candidatus Allocopromorpha excrementigallinarum</name>
    <dbReference type="NCBI Taxonomy" id="2840742"/>
    <lineage>
        <taxon>Bacteria</taxon>
        <taxon>Bacillati</taxon>
        <taxon>Bacillota</taxon>
        <taxon>Clostridia</taxon>
        <taxon>Eubacteriales</taxon>
        <taxon>Eubacteriaceae</taxon>
        <taxon>Eubacteriaceae incertae sedis</taxon>
        <taxon>Candidatus Allocopromorpha</taxon>
    </lineage>
</organism>
<evidence type="ECO:0000256" key="1">
    <source>
        <dbReference type="SAM" id="Phobius"/>
    </source>
</evidence>
<name>A0A9D1I0F3_9FIRM</name>
<protein>
    <recommendedName>
        <fullName evidence="4">O-antigen ligase domain-containing protein</fullName>
    </recommendedName>
</protein>
<proteinExistence type="predicted"/>
<keyword evidence="1" id="KW-0472">Membrane</keyword>
<dbReference type="Proteomes" id="UP000824090">
    <property type="component" value="Unassembled WGS sequence"/>
</dbReference>
<feature type="transmembrane region" description="Helical" evidence="1">
    <location>
        <begin position="92"/>
        <end position="109"/>
    </location>
</feature>
<comment type="caution">
    <text evidence="2">The sequence shown here is derived from an EMBL/GenBank/DDBJ whole genome shotgun (WGS) entry which is preliminary data.</text>
</comment>
<dbReference type="AlphaFoldDB" id="A0A9D1I0F3"/>
<sequence>MIGNERGDRGLYIAERDYYFSAHNSYLEIAYRSGIPAGICYVIIALYAAIYSFRFIFGKKLFDYRLMIIPMAVMAFGVLSNLERALYPVEKAHIFLFFISLAPMFMGMSRNGEEYINDSSDEKR</sequence>
<evidence type="ECO:0000313" key="2">
    <source>
        <dbReference type="EMBL" id="HIU25963.1"/>
    </source>
</evidence>
<evidence type="ECO:0000313" key="3">
    <source>
        <dbReference type="Proteomes" id="UP000824090"/>
    </source>
</evidence>